<evidence type="ECO:0000256" key="1">
    <source>
        <dbReference type="ARBA" id="ARBA00023125"/>
    </source>
</evidence>
<evidence type="ECO:0000256" key="2">
    <source>
        <dbReference type="PROSITE-ProRule" id="PRU00335"/>
    </source>
</evidence>
<dbReference type="AlphaFoldDB" id="A0A6F8YVA4"/>
<dbReference type="InterPro" id="IPR036271">
    <property type="entry name" value="Tet_transcr_reg_TetR-rel_C_sf"/>
</dbReference>
<dbReference type="InterPro" id="IPR001647">
    <property type="entry name" value="HTH_TetR"/>
</dbReference>
<sequence>MAAERADAARNREAILRATEELLALHGPERISLDAVAARAGVGKGTVFRRFGSRTGLFQSLLAERAARIRAAIDGGPPPLGPGAPPRDRLLAFLDELAGLAAKNIALIAAHEQACAADKHQDPTYRRWHDHLAGLVGQLRPEADAEFVAHLLLGSFDGELVRRMTGSGGVDRLRAAVRDLATTVAPESAR</sequence>
<reference evidence="4 5" key="2">
    <citation type="submission" date="2020-03" db="EMBL/GenBank/DDBJ databases">
        <authorList>
            <person name="Ichikawa N."/>
            <person name="Kimura A."/>
            <person name="Kitahashi Y."/>
            <person name="Uohara A."/>
        </authorList>
    </citation>
    <scope>NUCLEOTIDE SEQUENCE [LARGE SCALE GENOMIC DNA]</scope>
    <source>
        <strain evidence="4 5">NBRC 105367</strain>
    </source>
</reference>
<keyword evidence="1 2" id="KW-0238">DNA-binding</keyword>
<protein>
    <submittedName>
        <fullName evidence="4">TetR family transcriptional regulator</fullName>
    </submittedName>
</protein>
<dbReference type="RefSeq" id="WP_173161988.1">
    <property type="nucleotide sequence ID" value="NZ_AP022871.1"/>
</dbReference>
<dbReference type="Pfam" id="PF00440">
    <property type="entry name" value="TetR_N"/>
    <property type="match status" value="1"/>
</dbReference>
<dbReference type="PANTHER" id="PTHR30055:SF209">
    <property type="entry name" value="POSSIBLE TRANSCRIPTIONAL REGULATORY PROTEIN (PROBABLY TETR-FAMILY)"/>
    <property type="match status" value="1"/>
</dbReference>
<keyword evidence="5" id="KW-1185">Reference proteome</keyword>
<reference evidence="4 5" key="1">
    <citation type="submission" date="2020-03" db="EMBL/GenBank/DDBJ databases">
        <title>Whole genome shotgun sequence of Phytohabitans suffuscus NBRC 105367.</title>
        <authorList>
            <person name="Komaki H."/>
            <person name="Tamura T."/>
        </authorList>
    </citation>
    <scope>NUCLEOTIDE SEQUENCE [LARGE SCALE GENOMIC DNA]</scope>
    <source>
        <strain evidence="4 5">NBRC 105367</strain>
    </source>
</reference>
<dbReference type="SUPFAM" id="SSF46689">
    <property type="entry name" value="Homeodomain-like"/>
    <property type="match status" value="1"/>
</dbReference>
<dbReference type="PRINTS" id="PR00455">
    <property type="entry name" value="HTHTETR"/>
</dbReference>
<organism evidence="4 5">
    <name type="scientific">Phytohabitans suffuscus</name>
    <dbReference type="NCBI Taxonomy" id="624315"/>
    <lineage>
        <taxon>Bacteria</taxon>
        <taxon>Bacillati</taxon>
        <taxon>Actinomycetota</taxon>
        <taxon>Actinomycetes</taxon>
        <taxon>Micromonosporales</taxon>
        <taxon>Micromonosporaceae</taxon>
    </lineage>
</organism>
<dbReference type="GO" id="GO:0003700">
    <property type="term" value="F:DNA-binding transcription factor activity"/>
    <property type="evidence" value="ECO:0007669"/>
    <property type="project" value="TreeGrafter"/>
</dbReference>
<dbReference type="InterPro" id="IPR050109">
    <property type="entry name" value="HTH-type_TetR-like_transc_reg"/>
</dbReference>
<feature type="domain" description="HTH tetR-type" evidence="3">
    <location>
        <begin position="9"/>
        <end position="69"/>
    </location>
</feature>
<dbReference type="InterPro" id="IPR009057">
    <property type="entry name" value="Homeodomain-like_sf"/>
</dbReference>
<dbReference type="EMBL" id="AP022871">
    <property type="protein sequence ID" value="BCB89923.1"/>
    <property type="molecule type" value="Genomic_DNA"/>
</dbReference>
<dbReference type="SUPFAM" id="SSF48498">
    <property type="entry name" value="Tetracyclin repressor-like, C-terminal domain"/>
    <property type="match status" value="1"/>
</dbReference>
<dbReference type="GO" id="GO:0000976">
    <property type="term" value="F:transcription cis-regulatory region binding"/>
    <property type="evidence" value="ECO:0007669"/>
    <property type="project" value="TreeGrafter"/>
</dbReference>
<evidence type="ECO:0000313" key="4">
    <source>
        <dbReference type="EMBL" id="BCB89923.1"/>
    </source>
</evidence>
<proteinExistence type="predicted"/>
<dbReference type="Gene3D" id="1.10.357.10">
    <property type="entry name" value="Tetracycline Repressor, domain 2"/>
    <property type="match status" value="1"/>
</dbReference>
<name>A0A6F8YVA4_9ACTN</name>
<dbReference type="PANTHER" id="PTHR30055">
    <property type="entry name" value="HTH-TYPE TRANSCRIPTIONAL REGULATOR RUTR"/>
    <property type="match status" value="1"/>
</dbReference>
<feature type="DNA-binding region" description="H-T-H motif" evidence="2">
    <location>
        <begin position="32"/>
        <end position="51"/>
    </location>
</feature>
<dbReference type="KEGG" id="psuu:Psuf_072360"/>
<gene>
    <name evidence="4" type="ORF">Psuf_072360</name>
</gene>
<dbReference type="Proteomes" id="UP000503011">
    <property type="component" value="Chromosome"/>
</dbReference>
<evidence type="ECO:0000259" key="3">
    <source>
        <dbReference type="PROSITE" id="PS50977"/>
    </source>
</evidence>
<evidence type="ECO:0000313" key="5">
    <source>
        <dbReference type="Proteomes" id="UP000503011"/>
    </source>
</evidence>
<dbReference type="PROSITE" id="PS50977">
    <property type="entry name" value="HTH_TETR_2"/>
    <property type="match status" value="1"/>
</dbReference>
<accession>A0A6F8YVA4</accession>